<proteinExistence type="predicted"/>
<dbReference type="InterPro" id="IPR000210">
    <property type="entry name" value="BTB/POZ_dom"/>
</dbReference>
<dbReference type="Pfam" id="PF00651">
    <property type="entry name" value="BTB"/>
    <property type="match status" value="1"/>
</dbReference>
<dbReference type="SMART" id="SM00225">
    <property type="entry name" value="BTB"/>
    <property type="match status" value="1"/>
</dbReference>
<feature type="compositionally biased region" description="Acidic residues" evidence="3">
    <location>
        <begin position="307"/>
        <end position="320"/>
    </location>
</feature>
<dbReference type="PIRSF" id="PIRSF037037">
    <property type="entry name" value="Kelch-like_protein_gigaxonin"/>
    <property type="match status" value="1"/>
</dbReference>
<dbReference type="SUPFAM" id="SSF54695">
    <property type="entry name" value="POZ domain"/>
    <property type="match status" value="1"/>
</dbReference>
<dbReference type="InterPro" id="IPR017096">
    <property type="entry name" value="BTB-kelch_protein"/>
</dbReference>
<dbReference type="Pfam" id="PF07707">
    <property type="entry name" value="BACK"/>
    <property type="match status" value="1"/>
</dbReference>
<dbReference type="Proteomes" id="UP000289886">
    <property type="component" value="Unassembled WGS sequence"/>
</dbReference>
<feature type="region of interest" description="Disordered" evidence="3">
    <location>
        <begin position="304"/>
        <end position="330"/>
    </location>
</feature>
<dbReference type="PROSITE" id="PS50097">
    <property type="entry name" value="BTB"/>
    <property type="match status" value="1"/>
</dbReference>
<keyword evidence="2" id="KW-0677">Repeat</keyword>
<dbReference type="PANTHER" id="PTHR24412">
    <property type="entry name" value="KELCH PROTEIN"/>
    <property type="match status" value="1"/>
</dbReference>
<accession>A0A444UZD7</accession>
<feature type="domain" description="BTB" evidence="4">
    <location>
        <begin position="33"/>
        <end position="100"/>
    </location>
</feature>
<dbReference type="AlphaFoldDB" id="A0A444UZD7"/>
<evidence type="ECO:0000313" key="6">
    <source>
        <dbReference type="Proteomes" id="UP000289886"/>
    </source>
</evidence>
<sequence length="612" mass="69228">MVRNVDDLDFCLQSHPQSILEGLNSLRSHPKLSDVTLSVAGREFHCHRSVLALCSLYFHSMFSGDFVESIAARVVLRDVDPDMLDTILDFAYTGKLTINQGNVEGLIRTSSQLQFATVRKVCSRYLQHQIDATNCLGILKFGEMHGCPEVVAKARGFLLENFEAVAQGEEFLLLEKERLEACLEEERLQMREEKTRVEAALRWVRHNEDTRATHLPKLLGLVRLSLLSQEYITETLLKDRLVLETPACREAVERNRRGLDIMLETVRNDISWSFQTDPGALSQGGARCPPPSLQEVLFVIGGRSADDSDDDDDEEEEEEEGQPRSVHRNAAFYNTKTRQWNQIPDFPDYNKWGFSVVSLNNNVYVTGGSRGSRTNTWSTTQTWKYDSQQGKWTTVAPMLRPRTNHTTAVLNGEIYAIGGTTLDFVEVEHYDPYNDSWSLTGPTVKYVSNFTATGCMGKLYVIGSCAVKYNVLAMQCYNPVIDGWSLIASPFIPKYLSSPCSVSLDGVIYLIGDNTKKVYMYDPDANMWQKVQLLHTLHENGGMVVLGGRLFVTGGHWKGLEGEYRVEMEVYDRGRNSWHMESSLPRLWLYSGSCSIFLDASQWVEPFPVDQT</sequence>
<dbReference type="InterPro" id="IPR011705">
    <property type="entry name" value="BACK"/>
</dbReference>
<dbReference type="Pfam" id="PF01344">
    <property type="entry name" value="Kelch_1"/>
    <property type="match status" value="3"/>
</dbReference>
<dbReference type="SUPFAM" id="SSF117281">
    <property type="entry name" value="Kelch motif"/>
    <property type="match status" value="1"/>
</dbReference>
<dbReference type="InterPro" id="IPR015915">
    <property type="entry name" value="Kelch-typ_b-propeller"/>
</dbReference>
<keyword evidence="1" id="KW-0880">Kelch repeat</keyword>
<dbReference type="PANTHER" id="PTHR24412:SF398">
    <property type="entry name" value="KELCH-LIKE PROTEIN 30"/>
    <property type="match status" value="1"/>
</dbReference>
<dbReference type="Gene3D" id="2.120.10.80">
    <property type="entry name" value="Kelch-type beta propeller"/>
    <property type="match status" value="1"/>
</dbReference>
<keyword evidence="6" id="KW-1185">Reference proteome</keyword>
<organism evidence="5 6">
    <name type="scientific">Acipenser ruthenus</name>
    <name type="common">Sterlet sturgeon</name>
    <dbReference type="NCBI Taxonomy" id="7906"/>
    <lineage>
        <taxon>Eukaryota</taxon>
        <taxon>Metazoa</taxon>
        <taxon>Chordata</taxon>
        <taxon>Craniata</taxon>
        <taxon>Vertebrata</taxon>
        <taxon>Euteleostomi</taxon>
        <taxon>Actinopterygii</taxon>
        <taxon>Chondrostei</taxon>
        <taxon>Acipenseriformes</taxon>
        <taxon>Acipenseridae</taxon>
        <taxon>Acipenser</taxon>
    </lineage>
</organism>
<name>A0A444UZD7_ACIRT</name>
<comment type="caution">
    <text evidence="5">The sequence shown here is derived from an EMBL/GenBank/DDBJ whole genome shotgun (WGS) entry which is preliminary data.</text>
</comment>
<evidence type="ECO:0000259" key="4">
    <source>
        <dbReference type="PROSITE" id="PS50097"/>
    </source>
</evidence>
<dbReference type="SMART" id="SM00612">
    <property type="entry name" value="Kelch"/>
    <property type="match status" value="4"/>
</dbReference>
<dbReference type="SMART" id="SM00875">
    <property type="entry name" value="BACK"/>
    <property type="match status" value="1"/>
</dbReference>
<evidence type="ECO:0000256" key="1">
    <source>
        <dbReference type="ARBA" id="ARBA00022441"/>
    </source>
</evidence>
<dbReference type="Gene3D" id="1.25.40.420">
    <property type="match status" value="1"/>
</dbReference>
<reference evidence="5 6" key="1">
    <citation type="submission" date="2019-01" db="EMBL/GenBank/DDBJ databases">
        <title>Draft Genome and Complete Hox-Cluster Characterization of the Sterlet Sturgeon (Acipenser ruthenus).</title>
        <authorList>
            <person name="Wei Q."/>
        </authorList>
    </citation>
    <scope>NUCLEOTIDE SEQUENCE [LARGE SCALE GENOMIC DNA]</scope>
    <source>
        <strain evidence="5">WHYD16114868_AA</strain>
        <tissue evidence="5">Blood</tissue>
    </source>
</reference>
<evidence type="ECO:0000313" key="5">
    <source>
        <dbReference type="EMBL" id="RXM93509.1"/>
    </source>
</evidence>
<dbReference type="InterPro" id="IPR011333">
    <property type="entry name" value="SKP1/BTB/POZ_sf"/>
</dbReference>
<dbReference type="Gene3D" id="3.30.710.10">
    <property type="entry name" value="Potassium Channel Kv1.1, Chain A"/>
    <property type="match status" value="1"/>
</dbReference>
<dbReference type="FunFam" id="1.25.40.420:FF:000001">
    <property type="entry name" value="Kelch-like family member 12"/>
    <property type="match status" value="1"/>
</dbReference>
<dbReference type="EMBL" id="SCEB01004494">
    <property type="protein sequence ID" value="RXM93509.1"/>
    <property type="molecule type" value="Genomic_DNA"/>
</dbReference>
<dbReference type="InterPro" id="IPR006652">
    <property type="entry name" value="Kelch_1"/>
</dbReference>
<evidence type="ECO:0000256" key="3">
    <source>
        <dbReference type="SAM" id="MobiDB-lite"/>
    </source>
</evidence>
<gene>
    <name evidence="5" type="ORF">EOD39_19000</name>
</gene>
<protein>
    <submittedName>
        <fullName evidence="5">Kelch-like protein 30</fullName>
    </submittedName>
</protein>
<evidence type="ECO:0000256" key="2">
    <source>
        <dbReference type="ARBA" id="ARBA00022737"/>
    </source>
</evidence>